<dbReference type="GO" id="GO:0015297">
    <property type="term" value="F:antiporter activity"/>
    <property type="evidence" value="ECO:0007669"/>
    <property type="project" value="UniProtKB-KW"/>
</dbReference>
<organism evidence="14 15">
    <name type="scientific">Prolixibacter denitrificans</name>
    <dbReference type="NCBI Taxonomy" id="1541063"/>
    <lineage>
        <taxon>Bacteria</taxon>
        <taxon>Pseudomonadati</taxon>
        <taxon>Bacteroidota</taxon>
        <taxon>Bacteroidia</taxon>
        <taxon>Marinilabiliales</taxon>
        <taxon>Prolixibacteraceae</taxon>
        <taxon>Prolixibacter</taxon>
    </lineage>
</organism>
<dbReference type="GO" id="GO:0016020">
    <property type="term" value="C:membrane"/>
    <property type="evidence" value="ECO:0007669"/>
    <property type="project" value="UniProtKB-SubCell"/>
</dbReference>
<keyword evidence="7" id="KW-0406">Ion transport</keyword>
<evidence type="ECO:0000256" key="9">
    <source>
        <dbReference type="ARBA" id="ARBA00023201"/>
    </source>
</evidence>
<keyword evidence="3" id="KW-0050">Antiport</keyword>
<feature type="transmembrane region" description="Helical" evidence="11">
    <location>
        <begin position="276"/>
        <end position="294"/>
    </location>
</feature>
<evidence type="ECO:0000256" key="10">
    <source>
        <dbReference type="ARBA" id="ARBA00025753"/>
    </source>
</evidence>
<dbReference type="PANTHER" id="PTHR43269">
    <property type="entry name" value="SODIUM/PROTON ANTIPORTER 1-RELATED"/>
    <property type="match status" value="1"/>
</dbReference>
<evidence type="ECO:0000256" key="5">
    <source>
        <dbReference type="ARBA" id="ARBA00022989"/>
    </source>
</evidence>
<feature type="transmembrane region" description="Helical" evidence="11">
    <location>
        <begin position="402"/>
        <end position="427"/>
    </location>
</feature>
<keyword evidence="6" id="KW-0915">Sodium</keyword>
<keyword evidence="8 11" id="KW-0472">Membrane</keyword>
<name>A0A2P8CKI8_9BACT</name>
<dbReference type="AlphaFoldDB" id="A0A2P8CKI8"/>
<dbReference type="EMBL" id="PYGC01000001">
    <property type="protein sequence ID" value="PSK85465.1"/>
    <property type="molecule type" value="Genomic_DNA"/>
</dbReference>
<feature type="transmembrane region" description="Helical" evidence="11">
    <location>
        <begin position="205"/>
        <end position="226"/>
    </location>
</feature>
<proteinExistence type="inferred from homology"/>
<dbReference type="NCBIfam" id="NF038006">
    <property type="entry name" value="NhaD_1"/>
    <property type="match status" value="1"/>
</dbReference>
<keyword evidence="5 11" id="KW-1133">Transmembrane helix</keyword>
<comment type="similarity">
    <text evidence="10">Belongs to the NhaD Na(+)/H(+) (TC 2.A.62) antiporter family.</text>
</comment>
<evidence type="ECO:0000256" key="3">
    <source>
        <dbReference type="ARBA" id="ARBA00022449"/>
    </source>
</evidence>
<evidence type="ECO:0000313" key="14">
    <source>
        <dbReference type="EMBL" id="PSK85465.1"/>
    </source>
</evidence>
<reference evidence="14 15" key="1">
    <citation type="submission" date="2018-03" db="EMBL/GenBank/DDBJ databases">
        <title>Genomic Encyclopedia of Archaeal and Bacterial Type Strains, Phase II (KMG-II): from individual species to whole genera.</title>
        <authorList>
            <person name="Goeker M."/>
        </authorList>
    </citation>
    <scope>NUCLEOTIDE SEQUENCE [LARGE SCALE GENOMIC DNA]</scope>
    <source>
        <strain evidence="14 15">DSM 27267</strain>
    </source>
</reference>
<keyword evidence="9" id="KW-0739">Sodium transport</keyword>
<comment type="caution">
    <text evidence="14">The sequence shown here is derived from an EMBL/GenBank/DDBJ whole genome shotgun (WGS) entry which is preliminary data.</text>
</comment>
<feature type="domain" description="Citrate transporter-like" evidence="12">
    <location>
        <begin position="14"/>
        <end position="384"/>
    </location>
</feature>
<feature type="transmembrane region" description="Helical" evidence="11">
    <location>
        <begin position="352"/>
        <end position="381"/>
    </location>
</feature>
<dbReference type="GO" id="GO:0006814">
    <property type="term" value="P:sodium ion transport"/>
    <property type="evidence" value="ECO:0007669"/>
    <property type="project" value="UniProtKB-KW"/>
</dbReference>
<reference evidence="13 16" key="2">
    <citation type="submission" date="2019-10" db="EMBL/GenBank/DDBJ databases">
        <title>Prolixibacter strains distinguished by the presence of nitrate reductase genes were adept at nitrate-dependent anaerobic corrosion of metallic iron and carbon steel.</title>
        <authorList>
            <person name="Iino T."/>
            <person name="Shono N."/>
            <person name="Ito K."/>
            <person name="Nakamura R."/>
            <person name="Sueoka K."/>
            <person name="Harayama S."/>
            <person name="Ohkuma M."/>
        </authorList>
    </citation>
    <scope>NUCLEOTIDE SEQUENCE [LARGE SCALE GENOMIC DNA]</scope>
    <source>
        <strain evidence="13 16">MIC1-1</strain>
    </source>
</reference>
<dbReference type="Proteomes" id="UP000240621">
    <property type="component" value="Unassembled WGS sequence"/>
</dbReference>
<keyword evidence="2" id="KW-0813">Transport</keyword>
<dbReference type="Proteomes" id="UP000396862">
    <property type="component" value="Unassembled WGS sequence"/>
</dbReference>
<dbReference type="PANTHER" id="PTHR43269:SF2">
    <property type="entry name" value="SODIUM_PROTON ANTIPORTER 1-RELATED"/>
    <property type="match status" value="1"/>
</dbReference>
<evidence type="ECO:0000259" key="12">
    <source>
        <dbReference type="Pfam" id="PF03600"/>
    </source>
</evidence>
<dbReference type="EMBL" id="BLAU01000001">
    <property type="protein sequence ID" value="GET20085.1"/>
    <property type="molecule type" value="Genomic_DNA"/>
</dbReference>
<dbReference type="OrthoDB" id="9772058at2"/>
<evidence type="ECO:0000313" key="15">
    <source>
        <dbReference type="Proteomes" id="UP000240621"/>
    </source>
</evidence>
<evidence type="ECO:0000256" key="6">
    <source>
        <dbReference type="ARBA" id="ARBA00023053"/>
    </source>
</evidence>
<dbReference type="Pfam" id="PF03600">
    <property type="entry name" value="CitMHS"/>
    <property type="match status" value="1"/>
</dbReference>
<feature type="transmembrane region" description="Helical" evidence="11">
    <location>
        <begin position="127"/>
        <end position="154"/>
    </location>
</feature>
<gene>
    <name evidence="14" type="ORF">CLV93_101421</name>
    <name evidence="13" type="ORF">JCM18694_03310</name>
</gene>
<evidence type="ECO:0000256" key="11">
    <source>
        <dbReference type="SAM" id="Phobius"/>
    </source>
</evidence>
<feature type="transmembrane region" description="Helical" evidence="11">
    <location>
        <begin position="439"/>
        <end position="456"/>
    </location>
</feature>
<evidence type="ECO:0000313" key="16">
    <source>
        <dbReference type="Proteomes" id="UP000396862"/>
    </source>
</evidence>
<evidence type="ECO:0000256" key="2">
    <source>
        <dbReference type="ARBA" id="ARBA00022448"/>
    </source>
</evidence>
<evidence type="ECO:0000256" key="4">
    <source>
        <dbReference type="ARBA" id="ARBA00022692"/>
    </source>
</evidence>
<dbReference type="InterPro" id="IPR004680">
    <property type="entry name" value="Cit_transptr-like_dom"/>
</dbReference>
<sequence>MFELMAIIFLVGYAGIIFEHEIRINKAGTALITGALMWAVYALGGSDILSLGYSHSWHEFISQHPESTSPEVIREFVTEHELFHHLSEIASIMLFLLGAMGIVEVVDRFQGFRVITDHITTRDRVKLMWLISVLSFFMSAVLDNLTTTIVMITLTRKILRKPENRWIFASMIVISANAGGAWSPIGDVTTIMLWIGEQITTEHIVKSVFLPSLVSMMVPLIIASIFMKGETERPELTDEDTKEFTSAGERKFIFFLGVGALLSVPVFKTITHLPPYLGMLLGLGVIWLITDFMLRNRPHEDKRILSVSRVVRNLDAPTILFFVGILTAVASLSSAGQLDIVSKFLDVHVGNIFGINLIIGALSSIVDNVPLVAGAMGMYGIAPSGAEGYLASFVQDGQFWSFLAYCAGTGGSMLIIGSAAGVAAMGMEQIHFGWYARKITWIAALGYLAGAGTYYLQSVIFS</sequence>
<protein>
    <submittedName>
        <fullName evidence="14">Na+/H+ antiporter NhaD/arsenite permease-like protein</fullName>
    </submittedName>
    <submittedName>
        <fullName evidence="13">Sodium:proton antiporter</fullName>
    </submittedName>
</protein>
<dbReference type="InterPro" id="IPR045016">
    <property type="entry name" value="NhaD-like"/>
</dbReference>
<comment type="subcellular location">
    <subcellularLocation>
        <location evidence="1">Membrane</location>
        <topology evidence="1">Multi-pass membrane protein</topology>
    </subcellularLocation>
</comment>
<evidence type="ECO:0000256" key="7">
    <source>
        <dbReference type="ARBA" id="ARBA00023065"/>
    </source>
</evidence>
<feature type="transmembrane region" description="Helical" evidence="11">
    <location>
        <begin position="30"/>
        <end position="53"/>
    </location>
</feature>
<feature type="transmembrane region" description="Helical" evidence="11">
    <location>
        <begin position="166"/>
        <end position="185"/>
    </location>
</feature>
<feature type="transmembrane region" description="Helical" evidence="11">
    <location>
        <begin position="89"/>
        <end position="107"/>
    </location>
</feature>
<dbReference type="RefSeq" id="WP_106540508.1">
    <property type="nucleotide sequence ID" value="NZ_BLAU01000001.1"/>
</dbReference>
<feature type="transmembrane region" description="Helical" evidence="11">
    <location>
        <begin position="314"/>
        <end position="332"/>
    </location>
</feature>
<accession>A0A2P8CKI8</accession>
<keyword evidence="16" id="KW-1185">Reference proteome</keyword>
<evidence type="ECO:0000256" key="1">
    <source>
        <dbReference type="ARBA" id="ARBA00004141"/>
    </source>
</evidence>
<evidence type="ECO:0000313" key="13">
    <source>
        <dbReference type="EMBL" id="GET20085.1"/>
    </source>
</evidence>
<evidence type="ECO:0000256" key="8">
    <source>
        <dbReference type="ARBA" id="ARBA00023136"/>
    </source>
</evidence>
<keyword evidence="4 11" id="KW-0812">Transmembrane</keyword>